<protein>
    <recommendedName>
        <fullName evidence="4">CBS domain-containing protein</fullName>
    </recommendedName>
</protein>
<feature type="region of interest" description="Disordered" evidence="1">
    <location>
        <begin position="85"/>
        <end position="105"/>
    </location>
</feature>
<dbReference type="SUPFAM" id="SSF54631">
    <property type="entry name" value="CBS-domain pair"/>
    <property type="match status" value="1"/>
</dbReference>
<organism evidence="2 3">
    <name type="scientific">Streptomyces antnestii</name>
    <dbReference type="NCBI Taxonomy" id="2494256"/>
    <lineage>
        <taxon>Bacteria</taxon>
        <taxon>Bacillati</taxon>
        <taxon>Actinomycetota</taxon>
        <taxon>Actinomycetes</taxon>
        <taxon>Kitasatosporales</taxon>
        <taxon>Streptomycetaceae</taxon>
        <taxon>Streptomyces</taxon>
    </lineage>
</organism>
<comment type="caution">
    <text evidence="2">The sequence shown here is derived from an EMBL/GenBank/DDBJ whole genome shotgun (WGS) entry which is preliminary data.</text>
</comment>
<accession>A0A437P9J2</accession>
<sequence>MLDFEGRPSGVVQLRGLTGMTSGEQQARLVRDLATPVSQCTLAAPGEQVTEVLSRLGTGGGLPVLAMDGGRLDGIVTAHDIERRYQRHQGTRAPEYGAGRQEITT</sequence>
<evidence type="ECO:0008006" key="4">
    <source>
        <dbReference type="Google" id="ProtNLM"/>
    </source>
</evidence>
<evidence type="ECO:0000313" key="3">
    <source>
        <dbReference type="Proteomes" id="UP000283128"/>
    </source>
</evidence>
<evidence type="ECO:0000256" key="1">
    <source>
        <dbReference type="SAM" id="MobiDB-lite"/>
    </source>
</evidence>
<name>A0A437P9J2_9ACTN</name>
<evidence type="ECO:0000313" key="2">
    <source>
        <dbReference type="EMBL" id="RVU18871.1"/>
    </source>
</evidence>
<dbReference type="InterPro" id="IPR046342">
    <property type="entry name" value="CBS_dom_sf"/>
</dbReference>
<keyword evidence="3" id="KW-1185">Reference proteome</keyword>
<gene>
    <name evidence="2" type="ORF">EOT10_30625</name>
</gene>
<dbReference type="Proteomes" id="UP000283128">
    <property type="component" value="Unassembled WGS sequence"/>
</dbReference>
<dbReference type="RefSeq" id="WP_127831621.1">
    <property type="nucleotide sequence ID" value="NZ_RZYA01000019.1"/>
</dbReference>
<dbReference type="AlphaFoldDB" id="A0A437P9J2"/>
<dbReference type="OrthoDB" id="9781963at2"/>
<dbReference type="EMBL" id="RZYA01000019">
    <property type="protein sequence ID" value="RVU18871.1"/>
    <property type="molecule type" value="Genomic_DNA"/>
</dbReference>
<reference evidence="2 3" key="1">
    <citation type="submission" date="2019-01" db="EMBL/GenBank/DDBJ databases">
        <title>Genome sequences of Streptomyces and Rhizobium isolates collected from root and soil.</title>
        <authorList>
            <person name="Chhettri S."/>
            <person name="Sevigny J.L."/>
            <person name="Sen A."/>
            <person name="Ennis N."/>
            <person name="Tisa L."/>
        </authorList>
    </citation>
    <scope>NUCLEOTIDE SEQUENCE [LARGE SCALE GENOMIC DNA]</scope>
    <source>
        <strain evidence="2 3">San01</strain>
    </source>
</reference>
<proteinExistence type="predicted"/>